<keyword evidence="4" id="KW-0597">Phosphoprotein</keyword>
<evidence type="ECO:0000313" key="14">
    <source>
        <dbReference type="Proteomes" id="UP000053244"/>
    </source>
</evidence>
<comment type="caution">
    <text evidence="13">The sequence shown here is derived from an EMBL/GenBank/DDBJ whole genome shotgun (WGS) entry which is preliminary data.</text>
</comment>
<keyword evidence="5" id="KW-0808">Transferase</keyword>
<dbReference type="Pfam" id="PF02518">
    <property type="entry name" value="HATPase_c"/>
    <property type="match status" value="1"/>
</dbReference>
<evidence type="ECO:0000256" key="6">
    <source>
        <dbReference type="ARBA" id="ARBA00022692"/>
    </source>
</evidence>
<name>A0A101JRJ3_9ACTN</name>
<organism evidence="13 14">
    <name type="scientific">Actinoplanes awajinensis subsp. mycoplanecinus</name>
    <dbReference type="NCBI Taxonomy" id="135947"/>
    <lineage>
        <taxon>Bacteria</taxon>
        <taxon>Bacillati</taxon>
        <taxon>Actinomycetota</taxon>
        <taxon>Actinomycetes</taxon>
        <taxon>Micromonosporales</taxon>
        <taxon>Micromonosporaceae</taxon>
        <taxon>Actinoplanes</taxon>
    </lineage>
</organism>
<feature type="domain" description="HAMP" evidence="12">
    <location>
        <begin position="315"/>
        <end position="365"/>
    </location>
</feature>
<dbReference type="PANTHER" id="PTHR43547:SF2">
    <property type="entry name" value="HYBRID SIGNAL TRANSDUCTION HISTIDINE KINASE C"/>
    <property type="match status" value="1"/>
</dbReference>
<evidence type="ECO:0000256" key="2">
    <source>
        <dbReference type="ARBA" id="ARBA00004236"/>
    </source>
</evidence>
<dbReference type="CDD" id="cd06225">
    <property type="entry name" value="HAMP"/>
    <property type="match status" value="1"/>
</dbReference>
<dbReference type="InterPro" id="IPR003661">
    <property type="entry name" value="HisK_dim/P_dom"/>
</dbReference>
<dbReference type="AlphaFoldDB" id="A0A101JRJ3"/>
<keyword evidence="14" id="KW-1185">Reference proteome</keyword>
<dbReference type="SMART" id="SM00388">
    <property type="entry name" value="HisKA"/>
    <property type="match status" value="1"/>
</dbReference>
<dbReference type="FunFam" id="3.30.565.10:FF:000006">
    <property type="entry name" value="Sensor histidine kinase WalK"/>
    <property type="match status" value="1"/>
</dbReference>
<gene>
    <name evidence="13" type="ORF">ADL15_21505</name>
</gene>
<evidence type="ECO:0000256" key="3">
    <source>
        <dbReference type="ARBA" id="ARBA00012438"/>
    </source>
</evidence>
<evidence type="ECO:0000259" key="11">
    <source>
        <dbReference type="PROSITE" id="PS50109"/>
    </source>
</evidence>
<dbReference type="CDD" id="cd00082">
    <property type="entry name" value="HisKA"/>
    <property type="match status" value="1"/>
</dbReference>
<accession>A0A101JRJ3</accession>
<feature type="domain" description="Histidine kinase" evidence="11">
    <location>
        <begin position="373"/>
        <end position="587"/>
    </location>
</feature>
<reference evidence="13 14" key="1">
    <citation type="submission" date="2015-10" db="EMBL/GenBank/DDBJ databases">
        <authorList>
            <person name="Gilbert D.G."/>
        </authorList>
    </citation>
    <scope>NUCLEOTIDE SEQUENCE [LARGE SCALE GENOMIC DNA]</scope>
    <source>
        <strain evidence="13 14">NRRL B-16712</strain>
    </source>
</reference>
<evidence type="ECO:0000256" key="7">
    <source>
        <dbReference type="ARBA" id="ARBA00022777"/>
    </source>
</evidence>
<dbReference type="InterPro" id="IPR036890">
    <property type="entry name" value="HATPase_C_sf"/>
</dbReference>
<protein>
    <recommendedName>
        <fullName evidence="3">histidine kinase</fullName>
        <ecNumber evidence="3">2.7.13.3</ecNumber>
    </recommendedName>
</protein>
<dbReference type="EMBL" id="LLZH01000200">
    <property type="protein sequence ID" value="KUL31754.1"/>
    <property type="molecule type" value="Genomic_DNA"/>
</dbReference>
<keyword evidence="6 10" id="KW-0812">Transmembrane</keyword>
<dbReference type="Pfam" id="PF00672">
    <property type="entry name" value="HAMP"/>
    <property type="match status" value="1"/>
</dbReference>
<dbReference type="GO" id="GO:0005886">
    <property type="term" value="C:plasma membrane"/>
    <property type="evidence" value="ECO:0007669"/>
    <property type="project" value="UniProtKB-SubCell"/>
</dbReference>
<keyword evidence="10" id="KW-0472">Membrane</keyword>
<dbReference type="GO" id="GO:0000155">
    <property type="term" value="F:phosphorelay sensor kinase activity"/>
    <property type="evidence" value="ECO:0007669"/>
    <property type="project" value="InterPro"/>
</dbReference>
<evidence type="ECO:0000256" key="4">
    <source>
        <dbReference type="ARBA" id="ARBA00022553"/>
    </source>
</evidence>
<dbReference type="InterPro" id="IPR036097">
    <property type="entry name" value="HisK_dim/P_sf"/>
</dbReference>
<feature type="transmembrane region" description="Helical" evidence="10">
    <location>
        <begin position="292"/>
        <end position="313"/>
    </location>
</feature>
<evidence type="ECO:0000256" key="5">
    <source>
        <dbReference type="ARBA" id="ARBA00022679"/>
    </source>
</evidence>
<proteinExistence type="predicted"/>
<dbReference type="OrthoDB" id="9786919at2"/>
<dbReference type="SUPFAM" id="SSF47384">
    <property type="entry name" value="Homodimeric domain of signal transducing histidine kinase"/>
    <property type="match status" value="1"/>
</dbReference>
<dbReference type="PROSITE" id="PS50885">
    <property type="entry name" value="HAMP"/>
    <property type="match status" value="1"/>
</dbReference>
<dbReference type="PRINTS" id="PR00344">
    <property type="entry name" value="BCTRLSENSOR"/>
</dbReference>
<evidence type="ECO:0000256" key="9">
    <source>
        <dbReference type="ARBA" id="ARBA00023012"/>
    </source>
</evidence>
<keyword evidence="8 10" id="KW-1133">Transmembrane helix</keyword>
<dbReference type="SUPFAM" id="SSF55874">
    <property type="entry name" value="ATPase domain of HSP90 chaperone/DNA topoisomerase II/histidine kinase"/>
    <property type="match status" value="1"/>
</dbReference>
<dbReference type="PANTHER" id="PTHR43547">
    <property type="entry name" value="TWO-COMPONENT HISTIDINE KINASE"/>
    <property type="match status" value="1"/>
</dbReference>
<dbReference type="Gene3D" id="3.30.565.10">
    <property type="entry name" value="Histidine kinase-like ATPase, C-terminal domain"/>
    <property type="match status" value="1"/>
</dbReference>
<dbReference type="Pfam" id="PF00512">
    <property type="entry name" value="HisKA"/>
    <property type="match status" value="1"/>
</dbReference>
<dbReference type="CDD" id="cd16922">
    <property type="entry name" value="HATPase_EvgS-ArcB-TorS-like"/>
    <property type="match status" value="1"/>
</dbReference>
<sequence>MRRPDLPWHRSLIIRLLATSILIAIAAIAATAWFTARTTTRAIAQQQGRSLADDTLIYDTLIGFAATHSSWDDVSPTVAELGRRTGHRVTLLTRDRQPIADSSAGPSLQVTRPSAVVDPLRVNPDSTDAGKATIDARAVGPYRLPARERRELDDHARQSLACVKSNVNARLTHTPSGRPVVTPDPFGAGCESTGLQDPTPTEVKALRTLRGLMGSCLGQKLPGSIYVDQQFAVLSKGVPLPRGISLEKIQRCLLSARQVQLTPYVAPAALLFITDHEARAPATSISLTRSNVIRIAVGTGLVLIIAVAVTLLVGTRLVRPLRRLTASVRRPVEQQSRVPVGARDEIGYLAVALNDLFDRRETLEAQRKALVSDLAHELRTPLTNIRGSIEAAQDGMTPTDAKLLDVLLEETSLLQRVVDDLRDLAAADTGDLQLYPEYVYVNDVLTQVADAHRRIAESQHIRLSTDFTVDPQLSVDPVRLRQIVGNLVTNAIRHTDNGGVITLRTAATDDQFIIEVTDTGTGIAPADLPRIFDRFWRADSSRSRTTGGSGLGLAIVRKLIEAHDGHITATSRLGIGSTFTITLPRARQAPA</sequence>
<dbReference type="SMART" id="SM00387">
    <property type="entry name" value="HATPase_c"/>
    <property type="match status" value="1"/>
</dbReference>
<keyword evidence="7" id="KW-0418">Kinase</keyword>
<evidence type="ECO:0000256" key="10">
    <source>
        <dbReference type="SAM" id="Phobius"/>
    </source>
</evidence>
<dbReference type="Gene3D" id="6.10.340.10">
    <property type="match status" value="1"/>
</dbReference>
<evidence type="ECO:0000256" key="8">
    <source>
        <dbReference type="ARBA" id="ARBA00022989"/>
    </source>
</evidence>
<dbReference type="InterPro" id="IPR004358">
    <property type="entry name" value="Sig_transdc_His_kin-like_C"/>
</dbReference>
<keyword evidence="9" id="KW-0902">Two-component regulatory system</keyword>
<evidence type="ECO:0000313" key="13">
    <source>
        <dbReference type="EMBL" id="KUL31754.1"/>
    </source>
</evidence>
<evidence type="ECO:0000256" key="1">
    <source>
        <dbReference type="ARBA" id="ARBA00000085"/>
    </source>
</evidence>
<dbReference type="InterPro" id="IPR003660">
    <property type="entry name" value="HAMP_dom"/>
</dbReference>
<comment type="subcellular location">
    <subcellularLocation>
        <location evidence="2">Cell membrane</location>
    </subcellularLocation>
</comment>
<dbReference type="EC" id="2.7.13.3" evidence="3"/>
<evidence type="ECO:0000259" key="12">
    <source>
        <dbReference type="PROSITE" id="PS50885"/>
    </source>
</evidence>
<dbReference type="PROSITE" id="PS50109">
    <property type="entry name" value="HIS_KIN"/>
    <property type="match status" value="1"/>
</dbReference>
<feature type="transmembrane region" description="Helical" evidence="10">
    <location>
        <begin position="12"/>
        <end position="34"/>
    </location>
</feature>
<dbReference type="InterPro" id="IPR003594">
    <property type="entry name" value="HATPase_dom"/>
</dbReference>
<dbReference type="Proteomes" id="UP000053244">
    <property type="component" value="Unassembled WGS sequence"/>
</dbReference>
<dbReference type="InterPro" id="IPR005467">
    <property type="entry name" value="His_kinase_dom"/>
</dbReference>
<comment type="catalytic activity">
    <reaction evidence="1">
        <text>ATP + protein L-histidine = ADP + protein N-phospho-L-histidine.</text>
        <dbReference type="EC" id="2.7.13.3"/>
    </reaction>
</comment>
<dbReference type="Gene3D" id="1.10.287.130">
    <property type="match status" value="1"/>
</dbReference>